<dbReference type="InterPro" id="IPR018200">
    <property type="entry name" value="USP_CS"/>
</dbReference>
<feature type="compositionally biased region" description="Polar residues" evidence="6">
    <location>
        <begin position="780"/>
        <end position="790"/>
    </location>
</feature>
<dbReference type="Pfam" id="PF00443">
    <property type="entry name" value="UCH"/>
    <property type="match status" value="1"/>
</dbReference>
<evidence type="ECO:0000256" key="2">
    <source>
        <dbReference type="ARBA" id="ARBA00009085"/>
    </source>
</evidence>
<keyword evidence="5" id="KW-0833">Ubl conjugation pathway</keyword>
<dbReference type="CDD" id="cd02663">
    <property type="entry name" value="Peptidase_C19G"/>
    <property type="match status" value="1"/>
</dbReference>
<evidence type="ECO:0000256" key="4">
    <source>
        <dbReference type="ARBA" id="ARBA00022801"/>
    </source>
</evidence>
<evidence type="ECO:0000259" key="7">
    <source>
        <dbReference type="PROSITE" id="PS50235"/>
    </source>
</evidence>
<comment type="similarity">
    <text evidence="2 5">Belongs to the peptidase C19 family.</text>
</comment>
<dbReference type="AlphaFoldDB" id="A0A9P6HG57"/>
<dbReference type="GO" id="GO:0004843">
    <property type="term" value="F:cysteine-type deubiquitinase activity"/>
    <property type="evidence" value="ECO:0007669"/>
    <property type="project" value="UniProtKB-UniRule"/>
</dbReference>
<dbReference type="PROSITE" id="PS00973">
    <property type="entry name" value="USP_2"/>
    <property type="match status" value="1"/>
</dbReference>
<dbReference type="GO" id="GO:0016579">
    <property type="term" value="P:protein deubiquitination"/>
    <property type="evidence" value="ECO:0007669"/>
    <property type="project" value="InterPro"/>
</dbReference>
<dbReference type="SUPFAM" id="SSF54001">
    <property type="entry name" value="Cysteine proteinases"/>
    <property type="match status" value="1"/>
</dbReference>
<reference evidence="8" key="1">
    <citation type="journal article" date="2020" name="Nat. Commun.">
        <title>Large-scale genome sequencing of mycorrhizal fungi provides insights into the early evolution of symbiotic traits.</title>
        <authorList>
            <person name="Miyauchi S."/>
            <person name="Kiss E."/>
            <person name="Kuo A."/>
            <person name="Drula E."/>
            <person name="Kohler A."/>
            <person name="Sanchez-Garcia M."/>
            <person name="Morin E."/>
            <person name="Andreopoulos B."/>
            <person name="Barry K.W."/>
            <person name="Bonito G."/>
            <person name="Buee M."/>
            <person name="Carver A."/>
            <person name="Chen C."/>
            <person name="Cichocki N."/>
            <person name="Clum A."/>
            <person name="Culley D."/>
            <person name="Crous P.W."/>
            <person name="Fauchery L."/>
            <person name="Girlanda M."/>
            <person name="Hayes R.D."/>
            <person name="Keri Z."/>
            <person name="LaButti K."/>
            <person name="Lipzen A."/>
            <person name="Lombard V."/>
            <person name="Magnuson J."/>
            <person name="Maillard F."/>
            <person name="Murat C."/>
            <person name="Nolan M."/>
            <person name="Ohm R.A."/>
            <person name="Pangilinan J."/>
            <person name="Pereira M.F."/>
            <person name="Perotto S."/>
            <person name="Peter M."/>
            <person name="Pfister S."/>
            <person name="Riley R."/>
            <person name="Sitrit Y."/>
            <person name="Stielow J.B."/>
            <person name="Szollosi G."/>
            <person name="Zifcakova L."/>
            <person name="Stursova M."/>
            <person name="Spatafora J.W."/>
            <person name="Tedersoo L."/>
            <person name="Vaario L.M."/>
            <person name="Yamada A."/>
            <person name="Yan M."/>
            <person name="Wang P."/>
            <person name="Xu J."/>
            <person name="Bruns T."/>
            <person name="Baldrian P."/>
            <person name="Vilgalys R."/>
            <person name="Dunand C."/>
            <person name="Henrissat B."/>
            <person name="Grigoriev I.V."/>
            <person name="Hibbett D."/>
            <person name="Nagy L.G."/>
            <person name="Martin F.M."/>
        </authorList>
    </citation>
    <scope>NUCLEOTIDE SEQUENCE</scope>
    <source>
        <strain evidence="8">UH-Tt-Lm1</strain>
    </source>
</reference>
<reference evidence="8" key="2">
    <citation type="submission" date="2020-11" db="EMBL/GenBank/DDBJ databases">
        <authorList>
            <consortium name="DOE Joint Genome Institute"/>
            <person name="Kuo A."/>
            <person name="Miyauchi S."/>
            <person name="Kiss E."/>
            <person name="Drula E."/>
            <person name="Kohler A."/>
            <person name="Sanchez-Garcia M."/>
            <person name="Andreopoulos B."/>
            <person name="Barry K.W."/>
            <person name="Bonito G."/>
            <person name="Buee M."/>
            <person name="Carver A."/>
            <person name="Chen C."/>
            <person name="Cichocki N."/>
            <person name="Clum A."/>
            <person name="Culley D."/>
            <person name="Crous P.W."/>
            <person name="Fauchery L."/>
            <person name="Girlanda M."/>
            <person name="Hayes R."/>
            <person name="Keri Z."/>
            <person name="Labutti K."/>
            <person name="Lipzen A."/>
            <person name="Lombard V."/>
            <person name="Magnuson J."/>
            <person name="Maillard F."/>
            <person name="Morin E."/>
            <person name="Murat C."/>
            <person name="Nolan M."/>
            <person name="Ohm R."/>
            <person name="Pangilinan J."/>
            <person name="Pereira M."/>
            <person name="Perotto S."/>
            <person name="Peter M."/>
            <person name="Riley R."/>
            <person name="Sitrit Y."/>
            <person name="Stielow B."/>
            <person name="Szollosi G."/>
            <person name="Zifcakova L."/>
            <person name="Stursova M."/>
            <person name="Spatafora J.W."/>
            <person name="Tedersoo L."/>
            <person name="Vaario L.-M."/>
            <person name="Yamada A."/>
            <person name="Yan M."/>
            <person name="Wang P."/>
            <person name="Xu J."/>
            <person name="Bruns T."/>
            <person name="Baldrian P."/>
            <person name="Vilgalys R."/>
            <person name="Henrissat B."/>
            <person name="Grigoriev I.V."/>
            <person name="Hibbett D."/>
            <person name="Nagy L.G."/>
            <person name="Martin F.M."/>
        </authorList>
    </citation>
    <scope>NUCLEOTIDE SEQUENCE</scope>
    <source>
        <strain evidence="8">UH-Tt-Lm1</strain>
    </source>
</reference>
<dbReference type="PANTHER" id="PTHR24006">
    <property type="entry name" value="UBIQUITIN CARBOXYL-TERMINAL HYDROLASE"/>
    <property type="match status" value="1"/>
</dbReference>
<feature type="compositionally biased region" description="Polar residues" evidence="6">
    <location>
        <begin position="109"/>
        <end position="126"/>
    </location>
</feature>
<dbReference type="InterPro" id="IPR028889">
    <property type="entry name" value="USP"/>
</dbReference>
<evidence type="ECO:0000256" key="5">
    <source>
        <dbReference type="RuleBase" id="RU366025"/>
    </source>
</evidence>
<sequence>MAITKWISFGANQQSPTSHPASTQGGLPLAVAVPSAVTKEFGFENFGNTCYANSVLQALYFCNPFRELVLQLPDPSTRPELPIAQAPQTSQSPPPTTPVRRRPERKYSATDSQRMSEASWNNTPTISGPPIPSMPRTLSSALKSLFAHISKNPGDKGTVAPRAFIEKLKELNELFRSSMHQDAHEFLNYLLNRIVEETEAERKSAQEPDRSNPSSSTIVHRLFEGVLTSETRCLTCETVSSRDESFLDLSIDIEQNSSVTACLRQFSASEMLCQKNKFFCDGCCDLQEAEKRMKIKKLPNVLALHLKRFKYQEEVQKYIKLTYRVAFPMELRLFNTVDDTDDPDRLYELYAIVVHIGNGPHHGHYVSIVKAGGVWKLFDDDNVETIRESDIPKYFGDSNCGSAYVLYYQAVDINLPSLGLRPPTPQPTTNPAPVPVPVSVASDDSQAPALPPGLTTEHDSSDLAESSGPTTPAPSNPTYSPKINSSPTHSKPNLPSHDFPPPPPIPQQPPPKSQGGLFHSLRHVPSVKIKGHSSEKKPPPEAVAVSTNSSASGSTSSPANVSSPQLLSTFEVIPSISGNPPVESTPQNGNGVGKDKWYKRKGTKNKEKEKASTPFLRPPLLEKRPRTAPGKQSYSQAPPSPASTGDSASQRSSSPSHPQSESEGKGEGPAISPNLRRKSSEPVPRRSPANSRSTPSFADDIPVVPPLPPLPSSPLVQVHRTPRPLPQTPSSALELPQRRATVVGGGTTGQKFELNGHAKPNGDVADHHLKLRPNSLHADMTTSSSSSEVLTPTPGAPLEPSPPLPDTEPPFSGTTSGMTATEQENAVAESNWKKATRKLSLTGTMLGFTRKEKYRDKLGGIPPGPT</sequence>
<feature type="compositionally biased region" description="Polar residues" evidence="6">
    <location>
        <begin position="812"/>
        <end position="824"/>
    </location>
</feature>
<dbReference type="PANTHER" id="PTHR24006:SF733">
    <property type="entry name" value="RE52890P"/>
    <property type="match status" value="1"/>
</dbReference>
<evidence type="ECO:0000313" key="8">
    <source>
        <dbReference type="EMBL" id="KAF9785228.1"/>
    </source>
</evidence>
<dbReference type="GO" id="GO:0006508">
    <property type="term" value="P:proteolysis"/>
    <property type="evidence" value="ECO:0007669"/>
    <property type="project" value="UniProtKB-KW"/>
</dbReference>
<feature type="compositionally biased region" description="Low complexity" evidence="6">
    <location>
        <begin position="437"/>
        <end position="447"/>
    </location>
</feature>
<evidence type="ECO:0000256" key="3">
    <source>
        <dbReference type="ARBA" id="ARBA00022670"/>
    </source>
</evidence>
<gene>
    <name evidence="8" type="ORF">BJ322DRAFT_1108684</name>
</gene>
<feature type="domain" description="USP" evidence="7">
    <location>
        <begin position="41"/>
        <end position="411"/>
    </location>
</feature>
<dbReference type="Proteomes" id="UP000736335">
    <property type="component" value="Unassembled WGS sequence"/>
</dbReference>
<organism evidence="8 9">
    <name type="scientific">Thelephora terrestris</name>
    <dbReference type="NCBI Taxonomy" id="56493"/>
    <lineage>
        <taxon>Eukaryota</taxon>
        <taxon>Fungi</taxon>
        <taxon>Dikarya</taxon>
        <taxon>Basidiomycota</taxon>
        <taxon>Agaricomycotina</taxon>
        <taxon>Agaricomycetes</taxon>
        <taxon>Thelephorales</taxon>
        <taxon>Thelephoraceae</taxon>
        <taxon>Thelephora</taxon>
    </lineage>
</organism>
<dbReference type="GO" id="GO:0005829">
    <property type="term" value="C:cytosol"/>
    <property type="evidence" value="ECO:0007669"/>
    <property type="project" value="TreeGrafter"/>
</dbReference>
<feature type="compositionally biased region" description="Polar residues" evidence="6">
    <location>
        <begin position="476"/>
        <end position="493"/>
    </location>
</feature>
<feature type="compositionally biased region" description="Polar residues" evidence="6">
    <location>
        <begin position="576"/>
        <end position="589"/>
    </location>
</feature>
<proteinExistence type="inferred from homology"/>
<comment type="caution">
    <text evidence="8">The sequence shown here is derived from an EMBL/GenBank/DDBJ whole genome shotgun (WGS) entry which is preliminary data.</text>
</comment>
<dbReference type="OrthoDB" id="27652at2759"/>
<dbReference type="GO" id="GO:0005634">
    <property type="term" value="C:nucleus"/>
    <property type="evidence" value="ECO:0007669"/>
    <property type="project" value="TreeGrafter"/>
</dbReference>
<evidence type="ECO:0000313" key="9">
    <source>
        <dbReference type="Proteomes" id="UP000736335"/>
    </source>
</evidence>
<dbReference type="EC" id="3.4.19.12" evidence="5"/>
<accession>A0A9P6HG57</accession>
<feature type="compositionally biased region" description="Pro residues" evidence="6">
    <location>
        <begin position="794"/>
        <end position="808"/>
    </location>
</feature>
<name>A0A9P6HG57_9AGAM</name>
<feature type="region of interest" description="Disordered" evidence="6">
    <location>
        <begin position="76"/>
        <end position="134"/>
    </location>
</feature>
<comment type="catalytic activity">
    <reaction evidence="1 5">
        <text>Thiol-dependent hydrolysis of ester, thioester, amide, peptide and isopeptide bonds formed by the C-terminal Gly of ubiquitin (a 76-residue protein attached to proteins as an intracellular targeting signal).</text>
        <dbReference type="EC" id="3.4.19.12"/>
    </reaction>
</comment>
<evidence type="ECO:0000256" key="6">
    <source>
        <dbReference type="SAM" id="MobiDB-lite"/>
    </source>
</evidence>
<dbReference type="PROSITE" id="PS50235">
    <property type="entry name" value="USP_3"/>
    <property type="match status" value="1"/>
</dbReference>
<keyword evidence="9" id="KW-1185">Reference proteome</keyword>
<protein>
    <recommendedName>
        <fullName evidence="5">Ubiquitin carboxyl-terminal hydrolase</fullName>
        <ecNumber evidence="5">3.4.19.12</ecNumber>
    </recommendedName>
</protein>
<feature type="region of interest" description="Disordered" evidence="6">
    <location>
        <begin position="419"/>
        <end position="831"/>
    </location>
</feature>
<dbReference type="Gene3D" id="3.90.70.10">
    <property type="entry name" value="Cysteine proteinases"/>
    <property type="match status" value="1"/>
</dbReference>
<dbReference type="PROSITE" id="PS00972">
    <property type="entry name" value="USP_1"/>
    <property type="match status" value="1"/>
</dbReference>
<evidence type="ECO:0000256" key="1">
    <source>
        <dbReference type="ARBA" id="ARBA00000707"/>
    </source>
</evidence>
<keyword evidence="3 5" id="KW-0645">Protease</keyword>
<dbReference type="InterPro" id="IPR001394">
    <property type="entry name" value="Peptidase_C19_UCH"/>
</dbReference>
<dbReference type="EMBL" id="WIUZ02000007">
    <property type="protein sequence ID" value="KAF9785228.1"/>
    <property type="molecule type" value="Genomic_DNA"/>
</dbReference>
<feature type="compositionally biased region" description="Pro residues" evidence="6">
    <location>
        <begin position="422"/>
        <end position="436"/>
    </location>
</feature>
<keyword evidence="5" id="KW-0788">Thiol protease</keyword>
<keyword evidence="4 5" id="KW-0378">Hydrolase</keyword>
<feature type="compositionally biased region" description="Pro residues" evidence="6">
    <location>
        <begin position="703"/>
        <end position="712"/>
    </location>
</feature>
<feature type="compositionally biased region" description="Pro residues" evidence="6">
    <location>
        <begin position="498"/>
        <end position="512"/>
    </location>
</feature>
<feature type="compositionally biased region" description="Low complexity" evidence="6">
    <location>
        <begin position="542"/>
        <end position="564"/>
    </location>
</feature>
<dbReference type="InterPro" id="IPR050164">
    <property type="entry name" value="Peptidase_C19"/>
</dbReference>
<dbReference type="InterPro" id="IPR038765">
    <property type="entry name" value="Papain-like_cys_pep_sf"/>
</dbReference>
<feature type="compositionally biased region" description="Low complexity" evidence="6">
    <location>
        <begin position="647"/>
        <end position="659"/>
    </location>
</feature>